<dbReference type="Gene3D" id="1.10.555.10">
    <property type="entry name" value="Rho GTPase activation protein"/>
    <property type="match status" value="1"/>
</dbReference>
<feature type="compositionally biased region" description="Basic and acidic residues" evidence="1">
    <location>
        <begin position="404"/>
        <end position="413"/>
    </location>
</feature>
<evidence type="ECO:0000256" key="1">
    <source>
        <dbReference type="SAM" id="MobiDB-lite"/>
    </source>
</evidence>
<dbReference type="STRING" id="295108.HT99x_00159"/>
<reference evidence="4" key="2">
    <citation type="journal article" date="2016" name="Genome Announc.">
        <title>Draft Genome Sequences of Two Novel Amoeba-Resistant Intranuclear Bacteria, 'Candidatus Berkiella cookevillensis' and 'Candidatus Berkiella aquae'.</title>
        <authorList>
            <person name="Mehari Y.T."/>
            <person name="Arivett B.A."/>
            <person name="Farone A.L."/>
            <person name="Gunderson J.H."/>
            <person name="Farone M.B."/>
        </authorList>
    </citation>
    <scope>NUCLEOTIDE SEQUENCE</scope>
    <source>
        <strain evidence="4">HT99</strain>
    </source>
</reference>
<evidence type="ECO:0000259" key="2">
    <source>
        <dbReference type="PROSITE" id="PS50238"/>
    </source>
</evidence>
<dbReference type="Pfam" id="PF00620">
    <property type="entry name" value="RhoGAP"/>
    <property type="match status" value="1"/>
</dbReference>
<evidence type="ECO:0000313" key="4">
    <source>
        <dbReference type="EMBL" id="MCS5712014.1"/>
    </source>
</evidence>
<reference evidence="4" key="3">
    <citation type="submission" date="2021-06" db="EMBL/GenBank/DDBJ databases">
        <title>Genomic Description and Analysis of Intracellular Bacteria, Candidatus Berkiella cookevillensis and Candidatus Berkiella aquae.</title>
        <authorList>
            <person name="Kidane D.T."/>
            <person name="Mehari Y.T."/>
            <person name="Rice F.C."/>
            <person name="Arivett B.A."/>
            <person name="Farone A.L."/>
            <person name="Berk S.G."/>
            <person name="Farone M.B."/>
        </authorList>
    </citation>
    <scope>NUCLEOTIDE SEQUENCE</scope>
    <source>
        <strain evidence="4">HT99</strain>
    </source>
</reference>
<dbReference type="GO" id="GO:0005737">
    <property type="term" value="C:cytoplasm"/>
    <property type="evidence" value="ECO:0007669"/>
    <property type="project" value="TreeGrafter"/>
</dbReference>
<feature type="compositionally biased region" description="Basic and acidic residues" evidence="1">
    <location>
        <begin position="324"/>
        <end position="336"/>
    </location>
</feature>
<dbReference type="PANTHER" id="PTHR45808">
    <property type="entry name" value="RHO GTPASE-ACTIVATING PROTEIN 68F"/>
    <property type="match status" value="1"/>
</dbReference>
<reference evidence="3" key="1">
    <citation type="submission" date="2015-09" db="EMBL/GenBank/DDBJ databases">
        <title>Draft Genome Sequences of Two Novel Amoeba-resistant Intranuclear Bacteria, Candidatus Berkiella cookevillensis and Candidatus Berkiella aquae.</title>
        <authorList>
            <person name="Mehari Y.T."/>
            <person name="Arivett B.A."/>
            <person name="Farone A.L."/>
            <person name="Gunderson J.H."/>
            <person name="Farone M.B."/>
        </authorList>
    </citation>
    <scope>NUCLEOTIDE SEQUENCE [LARGE SCALE GENOMIC DNA]</scope>
    <source>
        <strain evidence="3">HT99</strain>
    </source>
</reference>
<feature type="region of interest" description="Disordered" evidence="1">
    <location>
        <begin position="306"/>
        <end position="431"/>
    </location>
</feature>
<organism evidence="3">
    <name type="scientific">Candidatus Berkiella aquae</name>
    <dbReference type="NCBI Taxonomy" id="295108"/>
    <lineage>
        <taxon>Bacteria</taxon>
        <taxon>Pseudomonadati</taxon>
        <taxon>Pseudomonadota</taxon>
        <taxon>Gammaproteobacteria</taxon>
        <taxon>Candidatus Berkiellales</taxon>
        <taxon>Candidatus Berkiellaceae</taxon>
        <taxon>Candidatus Berkiella</taxon>
    </lineage>
</organism>
<evidence type="ECO:0000313" key="3">
    <source>
        <dbReference type="EMBL" id="KRG22621.1"/>
    </source>
</evidence>
<name>A0A0Q9YPA4_9GAMM</name>
<dbReference type="GO" id="GO:0007264">
    <property type="term" value="P:small GTPase-mediated signal transduction"/>
    <property type="evidence" value="ECO:0007669"/>
    <property type="project" value="TreeGrafter"/>
</dbReference>
<dbReference type="PROSITE" id="PS50238">
    <property type="entry name" value="RHOGAP"/>
    <property type="match status" value="1"/>
</dbReference>
<dbReference type="PANTHER" id="PTHR45808:SF2">
    <property type="entry name" value="RHO GTPASE-ACTIVATING PROTEIN 68F"/>
    <property type="match status" value="1"/>
</dbReference>
<dbReference type="RefSeq" id="WP_075064817.1">
    <property type="nucleotide sequence ID" value="NZ_LKAJ02000001.1"/>
</dbReference>
<dbReference type="EMBL" id="LKAJ01000001">
    <property type="protein sequence ID" value="KRG22621.1"/>
    <property type="molecule type" value="Genomic_DNA"/>
</dbReference>
<dbReference type="GO" id="GO:0005096">
    <property type="term" value="F:GTPase activator activity"/>
    <property type="evidence" value="ECO:0007669"/>
    <property type="project" value="TreeGrafter"/>
</dbReference>
<dbReference type="EMBL" id="LKAJ02000001">
    <property type="protein sequence ID" value="MCS5712014.1"/>
    <property type="molecule type" value="Genomic_DNA"/>
</dbReference>
<protein>
    <submittedName>
        <fullName evidence="3">RhoGAP domain protein</fullName>
    </submittedName>
    <submittedName>
        <fullName evidence="4">RhoGAP domain-containing protein</fullName>
    </submittedName>
</protein>
<dbReference type="AlphaFoldDB" id="A0A0Q9YPA4"/>
<gene>
    <name evidence="3" type="ORF">HT99x_00159</name>
    <name evidence="4" type="ORF">HT99x_011275</name>
</gene>
<keyword evidence="5" id="KW-1185">Reference proteome</keyword>
<feature type="domain" description="Rho-GAP" evidence="2">
    <location>
        <begin position="5"/>
        <end position="191"/>
    </location>
</feature>
<dbReference type="InterPro" id="IPR000198">
    <property type="entry name" value="RhoGAP_dom"/>
</dbReference>
<evidence type="ECO:0000313" key="5">
    <source>
        <dbReference type="Proteomes" id="UP000051497"/>
    </source>
</evidence>
<sequence length="431" mass="48759">MVDDISLAKATALEKANYVLEQVIEYAEGNDNFVMEEGIFRLSGEVPQIDELYQRMKADPTVVNFQDEEKFIQQHHNVTGLLKRFVRDDNMQWSDEAAQILKEELTSQQFDFEKAIKQLLENNHLEEAKMLHNVLYIGRLISLQSDHNKMSPHNMFLIFNPLLIKMAKIDVALEMELSKAASVSTKTDSMGFHKQNAEGKSIYGKTFDETHPDAAAKISQQHKEIPNRQVTPTTKPKASSGFNLGSLLKSAGNWLTKIALPAVKNFFTKSIPSFFKRMTNRKGNESTTNQSQPQVVEIEVKQPEVKTQTEVKTPETTPWQAVKQRQDTEVKIEIKQDSPLTPAIQSQTRPEPIVPQLDKEEQSPKKKALAFFKQREKLGNTDPVPKTSSIEPEEAKHAGLAKQRGLDHFKGLLEKTLSQDATRPKKPGGKM</sequence>
<proteinExistence type="predicted"/>
<dbReference type="InterPro" id="IPR008936">
    <property type="entry name" value="Rho_GTPase_activation_prot"/>
</dbReference>
<dbReference type="SUPFAM" id="SSF48350">
    <property type="entry name" value="GTPase activation domain, GAP"/>
    <property type="match status" value="1"/>
</dbReference>
<comment type="caution">
    <text evidence="3">The sequence shown here is derived from an EMBL/GenBank/DDBJ whole genome shotgun (WGS) entry which is preliminary data.</text>
</comment>
<dbReference type="Proteomes" id="UP000051497">
    <property type="component" value="Unassembled WGS sequence"/>
</dbReference>
<accession>A0A0Q9YPA4</accession>
<dbReference type="CDD" id="cd00159">
    <property type="entry name" value="RhoGAP"/>
    <property type="match status" value="1"/>
</dbReference>